<feature type="compositionally biased region" description="Low complexity" evidence="1">
    <location>
        <begin position="448"/>
        <end position="471"/>
    </location>
</feature>
<evidence type="ECO:0000313" key="2">
    <source>
        <dbReference type="EMBL" id="TRM69799.1"/>
    </source>
</evidence>
<dbReference type="OrthoDB" id="2434934at2759"/>
<comment type="caution">
    <text evidence="2">The sequence shown here is derived from an EMBL/GenBank/DDBJ whole genome shotgun (WGS) entry which is preliminary data.</text>
</comment>
<gene>
    <name evidence="2" type="ORF">BD626DRAFT_475332</name>
</gene>
<feature type="region of interest" description="Disordered" evidence="1">
    <location>
        <begin position="429"/>
        <end position="487"/>
    </location>
</feature>
<reference evidence="2 3" key="1">
    <citation type="journal article" date="2019" name="New Phytol.">
        <title>Comparative genomics reveals unique wood-decay strategies and fruiting body development in the Schizophyllaceae.</title>
        <authorList>
            <person name="Almasi E."/>
            <person name="Sahu N."/>
            <person name="Krizsan K."/>
            <person name="Balint B."/>
            <person name="Kovacs G.M."/>
            <person name="Kiss B."/>
            <person name="Cseklye J."/>
            <person name="Drula E."/>
            <person name="Henrissat B."/>
            <person name="Nagy I."/>
            <person name="Chovatia M."/>
            <person name="Adam C."/>
            <person name="LaButti K."/>
            <person name="Lipzen A."/>
            <person name="Riley R."/>
            <person name="Grigoriev I.V."/>
            <person name="Nagy L.G."/>
        </authorList>
    </citation>
    <scope>NUCLEOTIDE SEQUENCE [LARGE SCALE GENOMIC DNA]</scope>
    <source>
        <strain evidence="2 3">NL-1724</strain>
    </source>
</reference>
<keyword evidence="3" id="KW-1185">Reference proteome</keyword>
<name>A0A550CYE3_9AGAR</name>
<feature type="compositionally biased region" description="Pro residues" evidence="1">
    <location>
        <begin position="472"/>
        <end position="483"/>
    </location>
</feature>
<dbReference type="AlphaFoldDB" id="A0A550CYE3"/>
<proteinExistence type="predicted"/>
<protein>
    <submittedName>
        <fullName evidence="2">Uncharacterized protein</fullName>
    </submittedName>
</protein>
<evidence type="ECO:0000313" key="3">
    <source>
        <dbReference type="Proteomes" id="UP000320762"/>
    </source>
</evidence>
<dbReference type="Proteomes" id="UP000320762">
    <property type="component" value="Unassembled WGS sequence"/>
</dbReference>
<accession>A0A550CYE3</accession>
<organism evidence="2 3">
    <name type="scientific">Schizophyllum amplum</name>
    <dbReference type="NCBI Taxonomy" id="97359"/>
    <lineage>
        <taxon>Eukaryota</taxon>
        <taxon>Fungi</taxon>
        <taxon>Dikarya</taxon>
        <taxon>Basidiomycota</taxon>
        <taxon>Agaricomycotina</taxon>
        <taxon>Agaricomycetes</taxon>
        <taxon>Agaricomycetidae</taxon>
        <taxon>Agaricales</taxon>
        <taxon>Schizophyllaceae</taxon>
        <taxon>Schizophyllum</taxon>
    </lineage>
</organism>
<sequence length="525" mass="56140">MGILGYFSSSKVNLVKPDDERVKPEQAALARSTDIAESSEEESDERASEHSPLVIHAELPAETHGEGTKASSPIVTNASKRARRFSLKTMSFTPSHKAALTADEEHEMRADATDALERRLVKRAHPSAADRRARESAHIVRALIVGPDTTTLSPKVTKAVARPQLGKVKSQLMKPKDANRVIAQLRALSSVDEVEGPSSAEHSCSGKGPIHAVCLAYNEAMEQELHFSKLEREDEPPTDLPSPPVLAASRAATKLRDVIDEMHIVDLLLTPDLGVGQPADGKGLLAGSVPTAETVINGVTQITPQLMALGYATGRAILPDHAGVYPPTDRLSVLTYWWGLELCLPPPTLSYLASAHSINGQLINFLTAMSLVNNGVKEILPFVRYMSQFIDFEFNTITKQNKGHGVVCAATWIMPAALVPRPWDFAEKPTDKPYLEHPPPIPEEPESEVTVPTVPQPSPVLSTPVVGTSPTPGAPSSPMPAEPASPITPVTIAPVSVSPSLVSQVIAAQDEQPALPSPATVLATA</sequence>
<evidence type="ECO:0000256" key="1">
    <source>
        <dbReference type="SAM" id="MobiDB-lite"/>
    </source>
</evidence>
<dbReference type="EMBL" id="VDMD01000001">
    <property type="protein sequence ID" value="TRM69799.1"/>
    <property type="molecule type" value="Genomic_DNA"/>
</dbReference>
<feature type="region of interest" description="Disordered" evidence="1">
    <location>
        <begin position="17"/>
        <end position="53"/>
    </location>
</feature>